<organism evidence="6 7">
    <name type="scientific">Aurantimonas endophytica</name>
    <dbReference type="NCBI Taxonomy" id="1522175"/>
    <lineage>
        <taxon>Bacteria</taxon>
        <taxon>Pseudomonadati</taxon>
        <taxon>Pseudomonadota</taxon>
        <taxon>Alphaproteobacteria</taxon>
        <taxon>Hyphomicrobiales</taxon>
        <taxon>Aurantimonadaceae</taxon>
        <taxon>Aurantimonas</taxon>
    </lineage>
</organism>
<evidence type="ECO:0000256" key="3">
    <source>
        <dbReference type="ARBA" id="ARBA00055068"/>
    </source>
</evidence>
<evidence type="ECO:0000256" key="2">
    <source>
        <dbReference type="ARBA" id="ARBA00052718"/>
    </source>
</evidence>
<keyword evidence="7" id="KW-1185">Reference proteome</keyword>
<keyword evidence="6" id="KW-0315">Glutamine amidotransferase</keyword>
<dbReference type="PROSITE" id="PS51273">
    <property type="entry name" value="GATASE_TYPE_1"/>
    <property type="match status" value="1"/>
</dbReference>
<comment type="similarity">
    <text evidence="1">Belongs to the peptidase C26 family.</text>
</comment>
<comment type="catalytic activity">
    <reaction evidence="2">
        <text>4-(gamma-L-glutamylamino)butanoate + H2O = 4-aminobutanoate + L-glutamate</text>
        <dbReference type="Rhea" id="RHEA:19737"/>
        <dbReference type="ChEBI" id="CHEBI:15377"/>
        <dbReference type="ChEBI" id="CHEBI:29985"/>
        <dbReference type="ChEBI" id="CHEBI:58800"/>
        <dbReference type="ChEBI" id="CHEBI:59888"/>
        <dbReference type="EC" id="3.5.1.94"/>
    </reaction>
</comment>
<proteinExistence type="inferred from homology"/>
<dbReference type="GO" id="GO:0016740">
    <property type="term" value="F:transferase activity"/>
    <property type="evidence" value="ECO:0007669"/>
    <property type="project" value="UniProtKB-KW"/>
</dbReference>
<dbReference type="RefSeq" id="WP_183210484.1">
    <property type="nucleotide sequence ID" value="NZ_JAAAMM010000005.1"/>
</dbReference>
<dbReference type="InterPro" id="IPR044668">
    <property type="entry name" value="PuuD-like"/>
</dbReference>
<dbReference type="PANTHER" id="PTHR43235">
    <property type="entry name" value="GLUTAMINE AMIDOTRANSFERASE PB2B2.05-RELATED"/>
    <property type="match status" value="1"/>
</dbReference>
<evidence type="ECO:0000256" key="4">
    <source>
        <dbReference type="ARBA" id="ARBA00060634"/>
    </source>
</evidence>
<dbReference type="GO" id="GO:0006598">
    <property type="term" value="P:polyamine catabolic process"/>
    <property type="evidence" value="ECO:0007669"/>
    <property type="project" value="TreeGrafter"/>
</dbReference>
<evidence type="ECO:0000313" key="7">
    <source>
        <dbReference type="Proteomes" id="UP000588647"/>
    </source>
</evidence>
<dbReference type="Proteomes" id="UP000588647">
    <property type="component" value="Unassembled WGS sequence"/>
</dbReference>
<dbReference type="EC" id="3.5.1.94" evidence="5"/>
<dbReference type="Gene3D" id="3.40.50.880">
    <property type="match status" value="1"/>
</dbReference>
<evidence type="ECO:0000313" key="6">
    <source>
        <dbReference type="EMBL" id="MBB4004920.1"/>
    </source>
</evidence>
<accession>A0A7W6MRA7</accession>
<dbReference type="FunFam" id="3.40.50.880:FF:000030">
    <property type="entry name" value="Gamma-glutamyl-gamma-aminobutyrate hydrolase PuuD"/>
    <property type="match status" value="1"/>
</dbReference>
<dbReference type="InterPro" id="IPR011697">
    <property type="entry name" value="Peptidase_C26"/>
</dbReference>
<dbReference type="GO" id="GO:0033969">
    <property type="term" value="F:gamma-glutamyl-gamma-aminobutyrate hydrolase activity"/>
    <property type="evidence" value="ECO:0007669"/>
    <property type="project" value="UniProtKB-EC"/>
</dbReference>
<dbReference type="GO" id="GO:0005829">
    <property type="term" value="C:cytosol"/>
    <property type="evidence" value="ECO:0007669"/>
    <property type="project" value="TreeGrafter"/>
</dbReference>
<dbReference type="SUPFAM" id="SSF52317">
    <property type="entry name" value="Class I glutamine amidotransferase-like"/>
    <property type="match status" value="1"/>
</dbReference>
<name>A0A7W6MRA7_9HYPH</name>
<gene>
    <name evidence="6" type="ORF">GGR03_004015</name>
</gene>
<dbReference type="CDD" id="cd01745">
    <property type="entry name" value="GATase1_2"/>
    <property type="match status" value="1"/>
</dbReference>
<dbReference type="Pfam" id="PF07722">
    <property type="entry name" value="Peptidase_C26"/>
    <property type="match status" value="1"/>
</dbReference>
<evidence type="ECO:0000256" key="1">
    <source>
        <dbReference type="ARBA" id="ARBA00011083"/>
    </source>
</evidence>
<dbReference type="PANTHER" id="PTHR43235:SF1">
    <property type="entry name" value="GLUTAMINE AMIDOTRANSFERASE PB2B2.05-RELATED"/>
    <property type="match status" value="1"/>
</dbReference>
<dbReference type="AlphaFoldDB" id="A0A7W6MRA7"/>
<protein>
    <recommendedName>
        <fullName evidence="5">gamma-glutamyl-gamma-aminobutyrate hydrolase</fullName>
        <ecNumber evidence="5">3.5.1.94</ecNumber>
    </recommendedName>
</protein>
<comment type="pathway">
    <text evidence="4">Amine and polyamine degradation; putrescine degradation; 4-aminobutanoate from putrescine: step 4/4.</text>
</comment>
<sequence>MPLDPILVAVPADVREFENYRWHATPDTYLKALTRVAGAIPVIVPALADEFDVAALLSRVDGLMMTGSASNIHPDRYGMEPSTAHEPYDPARDRLTEALIHGAIEIGLPLLCICRGHQELNVALGGTLATEIQEGEGRMDHRAIKHDEQRERFAVRHPVAVAPGGVLAGIVGDDEIRVNSLHRQAIDRLAPGLAVEAEAEDGTIEAVSVEGAKGFALGVQWHPEYWAESDAASAAIFHAFAAACRAYASARAESPRG</sequence>
<keyword evidence="6" id="KW-0808">Transferase</keyword>
<evidence type="ECO:0000256" key="5">
    <source>
        <dbReference type="ARBA" id="ARBA00066788"/>
    </source>
</evidence>
<comment type="caution">
    <text evidence="6">The sequence shown here is derived from an EMBL/GenBank/DDBJ whole genome shotgun (WGS) entry which is preliminary data.</text>
</comment>
<reference evidence="6 7" key="1">
    <citation type="submission" date="2020-08" db="EMBL/GenBank/DDBJ databases">
        <title>Genomic Encyclopedia of Type Strains, Phase IV (KMG-IV): sequencing the most valuable type-strain genomes for metagenomic binning, comparative biology and taxonomic classification.</title>
        <authorList>
            <person name="Goeker M."/>
        </authorList>
    </citation>
    <scope>NUCLEOTIDE SEQUENCE [LARGE SCALE GENOMIC DNA]</scope>
    <source>
        <strain evidence="6 7">DSM 103570</strain>
    </source>
</reference>
<dbReference type="EMBL" id="JACIEM010000005">
    <property type="protein sequence ID" value="MBB4004920.1"/>
    <property type="molecule type" value="Genomic_DNA"/>
</dbReference>
<dbReference type="InterPro" id="IPR029062">
    <property type="entry name" value="Class_I_gatase-like"/>
</dbReference>
<comment type="function">
    <text evidence="3">Involved in the breakdown of putrescine via hydrolysis of the gamma-glutamyl linkage of gamma-glutamyl-gamma-aminobutyrate.</text>
</comment>